<gene>
    <name evidence="2" type="ORF">Rsub_06183</name>
</gene>
<feature type="region of interest" description="Disordered" evidence="1">
    <location>
        <begin position="27"/>
        <end position="65"/>
    </location>
</feature>
<accession>A0A2V0P230</accession>
<name>A0A2V0P230_9CHLO</name>
<protein>
    <submittedName>
        <fullName evidence="2">Uncharacterized protein</fullName>
    </submittedName>
</protein>
<proteinExistence type="predicted"/>
<keyword evidence="3" id="KW-1185">Reference proteome</keyword>
<organism evidence="2 3">
    <name type="scientific">Raphidocelis subcapitata</name>
    <dbReference type="NCBI Taxonomy" id="307507"/>
    <lineage>
        <taxon>Eukaryota</taxon>
        <taxon>Viridiplantae</taxon>
        <taxon>Chlorophyta</taxon>
        <taxon>core chlorophytes</taxon>
        <taxon>Chlorophyceae</taxon>
        <taxon>CS clade</taxon>
        <taxon>Sphaeropleales</taxon>
        <taxon>Selenastraceae</taxon>
        <taxon>Raphidocelis</taxon>
    </lineage>
</organism>
<comment type="caution">
    <text evidence="2">The sequence shown here is derived from an EMBL/GenBank/DDBJ whole genome shotgun (WGS) entry which is preliminary data.</text>
</comment>
<dbReference type="Proteomes" id="UP000247498">
    <property type="component" value="Unassembled WGS sequence"/>
</dbReference>
<evidence type="ECO:0000313" key="2">
    <source>
        <dbReference type="EMBL" id="GBF93934.1"/>
    </source>
</evidence>
<dbReference type="EMBL" id="BDRX01000046">
    <property type="protein sequence ID" value="GBF93934.1"/>
    <property type="molecule type" value="Genomic_DNA"/>
</dbReference>
<sequence length="125" mass="12997">MSLLKRRPRGEASYCEDAPSPAFKRLRLDSDLQDQQPPPCFEQAAQQRPGGEAQPGPGADADDAAAAALAHAHAAALLGGGMGGDYANINAILKQLHDERLQRAAAAAMAAASRNPEAAGTMQPR</sequence>
<feature type="compositionally biased region" description="Low complexity" evidence="1">
    <location>
        <begin position="44"/>
        <end position="65"/>
    </location>
</feature>
<feature type="region of interest" description="Disordered" evidence="1">
    <location>
        <begin position="1"/>
        <end position="20"/>
    </location>
</feature>
<dbReference type="InParanoid" id="A0A2V0P230"/>
<dbReference type="AlphaFoldDB" id="A0A2V0P230"/>
<reference evidence="2 3" key="1">
    <citation type="journal article" date="2018" name="Sci. Rep.">
        <title>Raphidocelis subcapitata (=Pseudokirchneriella subcapitata) provides an insight into genome evolution and environmental adaptations in the Sphaeropleales.</title>
        <authorList>
            <person name="Suzuki S."/>
            <person name="Yamaguchi H."/>
            <person name="Nakajima N."/>
            <person name="Kawachi M."/>
        </authorList>
    </citation>
    <scope>NUCLEOTIDE SEQUENCE [LARGE SCALE GENOMIC DNA]</scope>
    <source>
        <strain evidence="2 3">NIES-35</strain>
    </source>
</reference>
<evidence type="ECO:0000313" key="3">
    <source>
        <dbReference type="Proteomes" id="UP000247498"/>
    </source>
</evidence>
<evidence type="ECO:0000256" key="1">
    <source>
        <dbReference type="SAM" id="MobiDB-lite"/>
    </source>
</evidence>